<reference evidence="2 3" key="1">
    <citation type="journal article" date="2007" name="Proc. Natl. Acad. Sci. U.S.A.">
        <title>The tiny eukaryote Ostreococcus provides genomic insights into the paradox of plankton speciation.</title>
        <authorList>
            <person name="Palenik B."/>
            <person name="Grimwood J."/>
            <person name="Aerts A."/>
            <person name="Rouze P."/>
            <person name="Salamov A."/>
            <person name="Putnam N."/>
            <person name="Dupont C."/>
            <person name="Jorgensen R."/>
            <person name="Derelle E."/>
            <person name="Rombauts S."/>
            <person name="Zhou K."/>
            <person name="Otillar R."/>
            <person name="Merchant S.S."/>
            <person name="Podell S."/>
            <person name="Gaasterland T."/>
            <person name="Napoli C."/>
            <person name="Gendler K."/>
            <person name="Manuell A."/>
            <person name="Tai V."/>
            <person name="Vallon O."/>
            <person name="Piganeau G."/>
            <person name="Jancek S."/>
            <person name="Heijde M."/>
            <person name="Jabbari K."/>
            <person name="Bowler C."/>
            <person name="Lohr M."/>
            <person name="Robbens S."/>
            <person name="Werner G."/>
            <person name="Dubchak I."/>
            <person name="Pazour G.J."/>
            <person name="Ren Q."/>
            <person name="Paulsen I."/>
            <person name="Delwiche C."/>
            <person name="Schmutz J."/>
            <person name="Rokhsar D."/>
            <person name="Van de Peer Y."/>
            <person name="Moreau H."/>
            <person name="Grigoriev I.V."/>
        </authorList>
    </citation>
    <scope>NUCLEOTIDE SEQUENCE [LARGE SCALE GENOMIC DNA]</scope>
    <source>
        <strain evidence="2 3">CCE9901</strain>
    </source>
</reference>
<dbReference type="Gramene" id="ABO99105">
    <property type="protein sequence ID" value="ABO99105"/>
    <property type="gene ID" value="OSTLU_26844"/>
</dbReference>
<dbReference type="PANTHER" id="PTHR33639:SF2">
    <property type="entry name" value="DUF393 DOMAIN-CONTAINING PROTEIN"/>
    <property type="match status" value="1"/>
</dbReference>
<proteinExistence type="predicted"/>
<dbReference type="eggNOG" id="ENOG502RY7G">
    <property type="taxonomic scope" value="Eukaryota"/>
</dbReference>
<dbReference type="PANTHER" id="PTHR33639">
    <property type="entry name" value="THIOL-DISULFIDE OXIDOREDUCTASE DCC"/>
    <property type="match status" value="1"/>
</dbReference>
<accession>A4S5Q3</accession>
<dbReference type="GO" id="GO:0015035">
    <property type="term" value="F:protein-disulfide reductase activity"/>
    <property type="evidence" value="ECO:0007669"/>
    <property type="project" value="InterPro"/>
</dbReference>
<feature type="compositionally biased region" description="Low complexity" evidence="1">
    <location>
        <begin position="1"/>
        <end position="22"/>
    </location>
</feature>
<dbReference type="RefSeq" id="XP_001420812.1">
    <property type="nucleotide sequence ID" value="XM_001420775.1"/>
</dbReference>
<evidence type="ECO:0000313" key="3">
    <source>
        <dbReference type="Proteomes" id="UP000001568"/>
    </source>
</evidence>
<evidence type="ECO:0000256" key="1">
    <source>
        <dbReference type="SAM" id="MobiDB-lite"/>
    </source>
</evidence>
<evidence type="ECO:0008006" key="4">
    <source>
        <dbReference type="Google" id="ProtNLM"/>
    </source>
</evidence>
<sequence>MPTTTTTTTTTTAATRRAPATTRARRRACATRAASEPRSRALFASDDRGIVLYDGVCNLCNGAVNFALRHDRDRARGSVRFAALQSSVGRALLVEAGRDADDISSIVYVEASGTAYAKSEAILRIGRDLLGAPFGGAARVAMWAVPRVVGDWVYDRVADNRYSILGRRDECRFGDDEDDDRFLA</sequence>
<dbReference type="Pfam" id="PF04134">
    <property type="entry name" value="DCC1-like"/>
    <property type="match status" value="1"/>
</dbReference>
<dbReference type="OMA" id="MAIAGQC"/>
<organism evidence="2 3">
    <name type="scientific">Ostreococcus lucimarinus (strain CCE9901)</name>
    <dbReference type="NCBI Taxonomy" id="436017"/>
    <lineage>
        <taxon>Eukaryota</taxon>
        <taxon>Viridiplantae</taxon>
        <taxon>Chlorophyta</taxon>
        <taxon>Mamiellophyceae</taxon>
        <taxon>Mamiellales</taxon>
        <taxon>Bathycoccaceae</taxon>
        <taxon>Ostreococcus</taxon>
    </lineage>
</organism>
<name>A4S5Q3_OSTLU</name>
<gene>
    <name evidence="2" type="ORF">OSTLU_26844</name>
</gene>
<dbReference type="OrthoDB" id="410458at2759"/>
<dbReference type="HOGENOM" id="CLU_092206_0_0_1"/>
<dbReference type="STRING" id="436017.A4S5Q3"/>
<evidence type="ECO:0000313" key="2">
    <source>
        <dbReference type="EMBL" id="ABO99105.1"/>
    </source>
</evidence>
<dbReference type="GeneID" id="5004767"/>
<keyword evidence="3" id="KW-1185">Reference proteome</keyword>
<dbReference type="AlphaFoldDB" id="A4S5Q3"/>
<dbReference type="EMBL" id="CP000592">
    <property type="protein sequence ID" value="ABO99105.1"/>
    <property type="molecule type" value="Genomic_DNA"/>
</dbReference>
<dbReference type="InterPro" id="IPR052927">
    <property type="entry name" value="DCC_oxidoreductase"/>
</dbReference>
<dbReference type="Proteomes" id="UP000001568">
    <property type="component" value="Chromosome 12"/>
</dbReference>
<dbReference type="InterPro" id="IPR007263">
    <property type="entry name" value="DCC1-like"/>
</dbReference>
<feature type="region of interest" description="Disordered" evidence="1">
    <location>
        <begin position="1"/>
        <end position="24"/>
    </location>
</feature>
<protein>
    <recommendedName>
        <fullName evidence="4">Thiol-disulfide oxidoreductase DCC</fullName>
    </recommendedName>
</protein>
<dbReference type="KEGG" id="olu:OSTLU_26844"/>